<keyword evidence="1" id="KW-0732">Signal</keyword>
<dbReference type="AlphaFoldDB" id="A0A0S2M0V9"/>
<feature type="signal peptide" evidence="1">
    <location>
        <begin position="1"/>
        <end position="20"/>
    </location>
</feature>
<proteinExistence type="predicted"/>
<dbReference type="RefSeq" id="WP_062289144.1">
    <property type="nucleotide sequence ID" value="NZ_CP013200.1"/>
</dbReference>
<accession>A0A0S2M0V9</accession>
<name>A0A0S2M0V9_9MICC</name>
<feature type="chain" id="PRO_5039112043" evidence="1">
    <location>
        <begin position="21"/>
        <end position="114"/>
    </location>
</feature>
<dbReference type="EMBL" id="CP013200">
    <property type="protein sequence ID" value="ALO67083.1"/>
    <property type="molecule type" value="Genomic_DNA"/>
</dbReference>
<evidence type="ECO:0000256" key="1">
    <source>
        <dbReference type="SAM" id="SignalP"/>
    </source>
</evidence>
<gene>
    <name evidence="2" type="ORF">AS189_11960</name>
</gene>
<organism evidence="2 3">
    <name type="scientific">Arthrobacter alpinus</name>
    <dbReference type="NCBI Taxonomy" id="656366"/>
    <lineage>
        <taxon>Bacteria</taxon>
        <taxon>Bacillati</taxon>
        <taxon>Actinomycetota</taxon>
        <taxon>Actinomycetes</taxon>
        <taxon>Micrococcales</taxon>
        <taxon>Micrococcaceae</taxon>
        <taxon>Arthrobacter</taxon>
    </lineage>
</organism>
<reference evidence="2 3" key="2">
    <citation type="journal article" date="2016" name="J. Biotechnol.">
        <title>Complete genome sequence of Arthrobacter alpinus ERGS4:06, a yellow pigmented bacterium tolerant to cold and radiations isolated from Sikkim Himalaya.</title>
        <authorList>
            <person name="Kumar R."/>
            <person name="Singh D."/>
            <person name="Swarnkar M.K."/>
            <person name="Singh A.K."/>
            <person name="Kumar S."/>
        </authorList>
    </citation>
    <scope>NUCLEOTIDE SEQUENCE [LARGE SCALE GENOMIC DNA]</scope>
    <source>
        <strain evidence="2 3">ERGS4:06</strain>
    </source>
</reference>
<protein>
    <submittedName>
        <fullName evidence="2">Uncharacterized protein</fullName>
    </submittedName>
</protein>
<dbReference type="OrthoDB" id="4951164at2"/>
<evidence type="ECO:0000313" key="2">
    <source>
        <dbReference type="EMBL" id="ALO67083.1"/>
    </source>
</evidence>
<dbReference type="PROSITE" id="PS51257">
    <property type="entry name" value="PROKAR_LIPOPROTEIN"/>
    <property type="match status" value="1"/>
</dbReference>
<evidence type="ECO:0000313" key="3">
    <source>
        <dbReference type="Proteomes" id="UP000059574"/>
    </source>
</evidence>
<sequence>MNRRFLASAPALVIVAAALAGCAPVAETGSVVVEVRAMAPGSPSSSHHVDVLGPDGGLVESLEVSVGSAVTIDNVPYGWVSIAAPEVCTVEGQLGADAPVLRLTIDVAHCTISN</sequence>
<dbReference type="Proteomes" id="UP000059574">
    <property type="component" value="Chromosome"/>
</dbReference>
<reference evidence="3" key="1">
    <citation type="submission" date="2015-11" db="EMBL/GenBank/DDBJ databases">
        <authorList>
            <person name="Kumar R."/>
            <person name="Singh D."/>
            <person name="Swarnkar M.K."/>
            <person name="Singh A.K."/>
            <person name="Kumar S."/>
        </authorList>
    </citation>
    <scope>NUCLEOTIDE SEQUENCE [LARGE SCALE GENOMIC DNA]</scope>
    <source>
        <strain evidence="3">ERGS4:06</strain>
    </source>
</reference>